<feature type="compositionally biased region" description="Low complexity" evidence="1">
    <location>
        <begin position="366"/>
        <end position="381"/>
    </location>
</feature>
<organism evidence="2 3">
    <name type="scientific">Malassezia furfur</name>
    <name type="common">Pityriasis versicolor infection agent</name>
    <name type="synonym">Pityrosporum furfur</name>
    <dbReference type="NCBI Taxonomy" id="55194"/>
    <lineage>
        <taxon>Eukaryota</taxon>
        <taxon>Fungi</taxon>
        <taxon>Dikarya</taxon>
        <taxon>Basidiomycota</taxon>
        <taxon>Ustilaginomycotina</taxon>
        <taxon>Malasseziomycetes</taxon>
        <taxon>Malasseziales</taxon>
        <taxon>Malasseziaceae</taxon>
        <taxon>Malassezia</taxon>
    </lineage>
</organism>
<feature type="compositionally biased region" description="Low complexity" evidence="1">
    <location>
        <begin position="597"/>
        <end position="621"/>
    </location>
</feature>
<feature type="compositionally biased region" description="Polar residues" evidence="1">
    <location>
        <begin position="47"/>
        <end position="59"/>
    </location>
</feature>
<feature type="compositionally biased region" description="Acidic residues" evidence="1">
    <location>
        <begin position="298"/>
        <end position="309"/>
    </location>
</feature>
<evidence type="ECO:0000313" key="3">
    <source>
        <dbReference type="Proteomes" id="UP000818624"/>
    </source>
</evidence>
<feature type="region of interest" description="Disordered" evidence="1">
    <location>
        <begin position="1"/>
        <end position="67"/>
    </location>
</feature>
<feature type="region of interest" description="Disordered" evidence="1">
    <location>
        <begin position="440"/>
        <end position="662"/>
    </location>
</feature>
<feature type="compositionally biased region" description="Low complexity" evidence="1">
    <location>
        <begin position="633"/>
        <end position="648"/>
    </location>
</feature>
<feature type="compositionally biased region" description="Polar residues" evidence="1">
    <location>
        <begin position="511"/>
        <end position="523"/>
    </location>
</feature>
<feature type="compositionally biased region" description="Low complexity" evidence="1">
    <location>
        <begin position="310"/>
        <end position="322"/>
    </location>
</feature>
<feature type="compositionally biased region" description="Low complexity" evidence="1">
    <location>
        <begin position="261"/>
        <end position="297"/>
    </location>
</feature>
<feature type="compositionally biased region" description="Basic and acidic residues" evidence="1">
    <location>
        <begin position="323"/>
        <end position="360"/>
    </location>
</feature>
<protein>
    <recommendedName>
        <fullName evidence="4">Nucleolar protein Dnt1-like N-terminal domain-containing protein</fullName>
    </recommendedName>
</protein>
<dbReference type="Proteomes" id="UP000818624">
    <property type="component" value="Chromosome 2"/>
</dbReference>
<evidence type="ECO:0008006" key="4">
    <source>
        <dbReference type="Google" id="ProtNLM"/>
    </source>
</evidence>
<keyword evidence="3" id="KW-1185">Reference proteome</keyword>
<feature type="compositionally biased region" description="Low complexity" evidence="1">
    <location>
        <begin position="480"/>
        <end position="501"/>
    </location>
</feature>
<accession>A0ABY8EQN7</accession>
<sequence length="662" mass="68753">MSTPVAPMSAGSEAGKTSEPNAPYAPHAAGKRKHKSPATPVSVRTDPPTQNNTPSQSGSQKRKKPRHRALIDPNVSMLSAPGGDLSTSAWKTIVAFRAPFGKAFDRVLDAGFTLASVRQMVAQKYRIPHDVAIGLSYVAPDGTYIDLDDNEDFRAFQVHAAREATITVHVDAPAASVGTASASEMAAEPAAPAAPVPAPVPAAPTQAKARGRRGRGAPRLDDTPDDSASATEVSQFFDAERTTDEAPATPAKRGRKRKADVQAADAEPAPAAEPATAPAPAAEASAPAPDAQEAAAPAEDDDASSDDDVPLSSQPPASSQADSPEKPKRTRRTKAEMEAFRAEKAAKKAAKEQERAEKQAAKHGAADASVAGDADASQAQDETVIVHDIRNEEHSAAASAAVQALVETGIDAMQARLAELKAKKQRKNAVEREEQKMLVSMVKGMSVTPSEADVSSRELPGNAPRAGTDARLTSHESDLDPASVATPTDAPADADESASSTGSESRDYFSQPESHANVSSAQVQGPAPRPERPMESTPQRARRAEVSEPSNARRSMSGAFMKLSDLRPSALRRSFSQKETTDAAEDDAGTSAGGAVAPAEDASSSSSESESESSSDSSDSDAPPPSQARVLPASKMAGASAEASAADASKAKKKRSFFSVLS</sequence>
<evidence type="ECO:0000313" key="2">
    <source>
        <dbReference type="EMBL" id="WFD47274.1"/>
    </source>
</evidence>
<gene>
    <name evidence="2" type="ORF">GLX27_001925</name>
</gene>
<evidence type="ECO:0000256" key="1">
    <source>
        <dbReference type="SAM" id="MobiDB-lite"/>
    </source>
</evidence>
<reference evidence="2 3" key="1">
    <citation type="journal article" date="2020" name="Elife">
        <title>Loss of centromere function drives karyotype evolution in closely related Malassezia species.</title>
        <authorList>
            <person name="Sankaranarayanan S.R."/>
            <person name="Ianiri G."/>
            <person name="Coelho M.A."/>
            <person name="Reza M.H."/>
            <person name="Thimmappa B.C."/>
            <person name="Ganguly P."/>
            <person name="Vadnala R.N."/>
            <person name="Sun S."/>
            <person name="Siddharthan R."/>
            <person name="Tellgren-Roth C."/>
            <person name="Dawson T.L."/>
            <person name="Heitman J."/>
            <person name="Sanyal K."/>
        </authorList>
    </citation>
    <scope>NUCLEOTIDE SEQUENCE [LARGE SCALE GENOMIC DNA]</scope>
    <source>
        <strain evidence="2">CBS14141</strain>
    </source>
</reference>
<name>A0ABY8EQN7_MALFU</name>
<feature type="compositionally biased region" description="Pro residues" evidence="1">
    <location>
        <begin position="192"/>
        <end position="202"/>
    </location>
</feature>
<feature type="region of interest" description="Disordered" evidence="1">
    <location>
        <begin position="186"/>
        <end position="381"/>
    </location>
</feature>
<proteinExistence type="predicted"/>
<dbReference type="EMBL" id="CP046235">
    <property type="protein sequence ID" value="WFD47274.1"/>
    <property type="molecule type" value="Genomic_DNA"/>
</dbReference>